<dbReference type="GO" id="GO:0000287">
    <property type="term" value="F:magnesium ion binding"/>
    <property type="evidence" value="ECO:0007669"/>
    <property type="project" value="UniProtKB-UniRule"/>
</dbReference>
<keyword evidence="1 8" id="KW-0444">Lipid biosynthesis</keyword>
<comment type="subcellular location">
    <subcellularLocation>
        <location evidence="8">Cytoplasm</location>
    </subcellularLocation>
</comment>
<dbReference type="HAMAP" id="MF_00101">
    <property type="entry name" value="AcpS"/>
    <property type="match status" value="1"/>
</dbReference>
<dbReference type="Proteomes" id="UP000554054">
    <property type="component" value="Unassembled WGS sequence"/>
</dbReference>
<evidence type="ECO:0000256" key="3">
    <source>
        <dbReference type="ARBA" id="ARBA00022723"/>
    </source>
</evidence>
<keyword evidence="6 8" id="KW-0443">Lipid metabolism</keyword>
<feature type="domain" description="4'-phosphopantetheinyl transferase" evidence="9">
    <location>
        <begin position="9"/>
        <end position="101"/>
    </location>
</feature>
<gene>
    <name evidence="8" type="primary">acpS</name>
    <name evidence="10" type="ORF">BJY20_002408</name>
</gene>
<dbReference type="GO" id="GO:0005737">
    <property type="term" value="C:cytoplasm"/>
    <property type="evidence" value="ECO:0007669"/>
    <property type="project" value="UniProtKB-SubCell"/>
</dbReference>
<evidence type="ECO:0000256" key="7">
    <source>
        <dbReference type="ARBA" id="ARBA00023160"/>
    </source>
</evidence>
<protein>
    <recommendedName>
        <fullName evidence="8">Holo-[acyl-carrier-protein] synthase</fullName>
        <shortName evidence="8">Holo-ACP synthase</shortName>
        <ecNumber evidence="8">2.7.8.7</ecNumber>
    </recommendedName>
    <alternativeName>
        <fullName evidence="8">4'-phosphopantetheinyl transferase AcpS</fullName>
    </alternativeName>
</protein>
<keyword evidence="7 8" id="KW-0275">Fatty acid biosynthesis</keyword>
<dbReference type="InterPro" id="IPR008278">
    <property type="entry name" value="4-PPantetheinyl_Trfase_dom"/>
</dbReference>
<proteinExistence type="inferred from homology"/>
<evidence type="ECO:0000259" key="9">
    <source>
        <dbReference type="Pfam" id="PF01648"/>
    </source>
</evidence>
<organism evidence="10 11">
    <name type="scientific">Janibacter cremeus</name>
    <dbReference type="NCBI Taxonomy" id="1285192"/>
    <lineage>
        <taxon>Bacteria</taxon>
        <taxon>Bacillati</taxon>
        <taxon>Actinomycetota</taxon>
        <taxon>Actinomycetes</taxon>
        <taxon>Micrococcales</taxon>
        <taxon>Intrasporangiaceae</taxon>
        <taxon>Janibacter</taxon>
    </lineage>
</organism>
<evidence type="ECO:0000256" key="8">
    <source>
        <dbReference type="HAMAP-Rule" id="MF_00101"/>
    </source>
</evidence>
<keyword evidence="8" id="KW-0963">Cytoplasm</keyword>
<evidence type="ECO:0000256" key="4">
    <source>
        <dbReference type="ARBA" id="ARBA00022832"/>
    </source>
</evidence>
<keyword evidence="5 8" id="KW-0460">Magnesium</keyword>
<evidence type="ECO:0000256" key="2">
    <source>
        <dbReference type="ARBA" id="ARBA00022679"/>
    </source>
</evidence>
<dbReference type="GO" id="GO:0006633">
    <property type="term" value="P:fatty acid biosynthetic process"/>
    <property type="evidence" value="ECO:0007669"/>
    <property type="project" value="UniProtKB-UniRule"/>
</dbReference>
<dbReference type="InterPro" id="IPR037143">
    <property type="entry name" value="4-PPantetheinyl_Trfase_dom_sf"/>
</dbReference>
<keyword evidence="11" id="KW-1185">Reference proteome</keyword>
<evidence type="ECO:0000256" key="1">
    <source>
        <dbReference type="ARBA" id="ARBA00022516"/>
    </source>
</evidence>
<dbReference type="InterPro" id="IPR002582">
    <property type="entry name" value="ACPS"/>
</dbReference>
<dbReference type="Gene3D" id="3.90.470.20">
    <property type="entry name" value="4'-phosphopantetheinyl transferase domain"/>
    <property type="match status" value="1"/>
</dbReference>
<accession>A0A852VRZ0</accession>
<comment type="catalytic activity">
    <reaction evidence="8">
        <text>apo-[ACP] + CoA = holo-[ACP] + adenosine 3',5'-bisphosphate + H(+)</text>
        <dbReference type="Rhea" id="RHEA:12068"/>
        <dbReference type="Rhea" id="RHEA-COMP:9685"/>
        <dbReference type="Rhea" id="RHEA-COMP:9690"/>
        <dbReference type="ChEBI" id="CHEBI:15378"/>
        <dbReference type="ChEBI" id="CHEBI:29999"/>
        <dbReference type="ChEBI" id="CHEBI:57287"/>
        <dbReference type="ChEBI" id="CHEBI:58343"/>
        <dbReference type="ChEBI" id="CHEBI:64479"/>
        <dbReference type="EC" id="2.7.8.7"/>
    </reaction>
</comment>
<comment type="cofactor">
    <cofactor evidence="8">
        <name>Mg(2+)</name>
        <dbReference type="ChEBI" id="CHEBI:18420"/>
    </cofactor>
</comment>
<name>A0A852VRZ0_9MICO</name>
<comment type="similarity">
    <text evidence="8">Belongs to the P-Pant transferase superfamily. AcpS family.</text>
</comment>
<keyword evidence="4 8" id="KW-0276">Fatty acid metabolism</keyword>
<keyword evidence="3 8" id="KW-0479">Metal-binding</keyword>
<dbReference type="NCBIfam" id="TIGR00556">
    <property type="entry name" value="pantethn_trn"/>
    <property type="match status" value="1"/>
</dbReference>
<dbReference type="GO" id="GO:0008897">
    <property type="term" value="F:holo-[acyl-carrier-protein] synthase activity"/>
    <property type="evidence" value="ECO:0007669"/>
    <property type="project" value="UniProtKB-UniRule"/>
</dbReference>
<dbReference type="InterPro" id="IPR004568">
    <property type="entry name" value="Ppantetheine-prot_Trfase_dom"/>
</dbReference>
<evidence type="ECO:0000313" key="11">
    <source>
        <dbReference type="Proteomes" id="UP000554054"/>
    </source>
</evidence>
<feature type="binding site" evidence="8">
    <location>
        <position position="13"/>
    </location>
    <ligand>
        <name>Mg(2+)</name>
        <dbReference type="ChEBI" id="CHEBI:18420"/>
    </ligand>
</feature>
<comment type="function">
    <text evidence="8">Transfers the 4'-phosphopantetheine moiety from coenzyme A to a Ser of acyl-carrier-protein.</text>
</comment>
<dbReference type="Pfam" id="PF01648">
    <property type="entry name" value="ACPS"/>
    <property type="match status" value="1"/>
</dbReference>
<dbReference type="EMBL" id="JACCAE010000001">
    <property type="protein sequence ID" value="NYF99016.1"/>
    <property type="molecule type" value="Genomic_DNA"/>
</dbReference>
<comment type="caution">
    <text evidence="10">The sequence shown here is derived from an EMBL/GenBank/DDBJ whole genome shotgun (WGS) entry which is preliminary data.</text>
</comment>
<dbReference type="SUPFAM" id="SSF56214">
    <property type="entry name" value="4'-phosphopantetheinyl transferase"/>
    <property type="match status" value="1"/>
</dbReference>
<evidence type="ECO:0000256" key="6">
    <source>
        <dbReference type="ARBA" id="ARBA00023098"/>
    </source>
</evidence>
<evidence type="ECO:0000313" key="10">
    <source>
        <dbReference type="EMBL" id="NYF99016.1"/>
    </source>
</evidence>
<evidence type="ECO:0000256" key="5">
    <source>
        <dbReference type="ARBA" id="ARBA00022842"/>
    </source>
</evidence>
<feature type="binding site" evidence="8">
    <location>
        <position position="61"/>
    </location>
    <ligand>
        <name>Mg(2+)</name>
        <dbReference type="ChEBI" id="CHEBI:18420"/>
    </ligand>
</feature>
<sequence>MSEPMGIIGLGTDIVDVARLTRLIERGGPRFLERWFRASELEIRPGGSEALHVAALLATKEATVKALRVSANGPVPWRDIEVTLQPGLSLHGRLRALAAERGACAFRVSMAQTPDHAMATVVALSKADQARL</sequence>
<dbReference type="AlphaFoldDB" id="A0A852VRZ0"/>
<dbReference type="RefSeq" id="WP_185991770.1">
    <property type="nucleotide sequence ID" value="NZ_JACCAE010000001.1"/>
</dbReference>
<keyword evidence="2 8" id="KW-0808">Transferase</keyword>
<dbReference type="EC" id="2.7.8.7" evidence="8"/>
<reference evidence="10 11" key="1">
    <citation type="submission" date="2020-07" db="EMBL/GenBank/DDBJ databases">
        <title>Sequencing the genomes of 1000 actinobacteria strains.</title>
        <authorList>
            <person name="Klenk H.-P."/>
        </authorList>
    </citation>
    <scope>NUCLEOTIDE SEQUENCE [LARGE SCALE GENOMIC DNA]</scope>
    <source>
        <strain evidence="10 11">DSM 26154</strain>
    </source>
</reference>